<dbReference type="InterPro" id="IPR041662">
    <property type="entry name" value="SusD-like_2"/>
</dbReference>
<sequence>MKYYNKIVAIVLALFLTVGCQDKLEELFQNPDGFSKQAADASGVSVLSGYFTSQLTRGYFLRGDYGTQYHIQRSGQRILGSGVQTPFTIAEYGFSYALMDVENDWGTGSFNNTVFNNANSQWIVGILWGQREYNNMESPSTLDELYIRLLHLLKAYVYQRATDLYDEVPYIATGSAGALDGDKAVYKGQSEIYPIILQEVKEIEEYLSTLELSSTEETLFSAQDVLFNGNIDQWRKYANSLRLRWAMTVSEQLPELTSTVLSELQGKPIFDTHTDVAGIADLAIVDPARLQSELGITRAFRENPYTLRVPKKFTDIMNLVPEEKDAGNGLKYYSADNVGANKEGLKNGDVDPRVAYMISPDFRGYYFGNDNKWDNGNDPNSYLSKVVRGYYIDDPCMTDESIDVFKITNPDGDGEDEIRLYVNNVLVPLSERDEFLRKKLRERVANNDDSGWVLGKAGVMTSEYNMRAIYNSNLRYPTLNAAEVQLNFAEAAVRGFGATPMSAREHYKKAIELSSDFWYDLNVNNKNTKSTVPGFPISMSDSRINDRPDERYDASMFAEKAAQRFDLLSDQEKVYAIYVQLHMNYNVLNYEYCFTAARRLIKYLGDNPSNTLELYRWKERNTYPASVQASDPEAWAQISGHDNYDLPMWFTGRTEKWKNVLE</sequence>
<organism evidence="1 2">
    <name type="scientific">Maribellus luteus</name>
    <dbReference type="NCBI Taxonomy" id="2305463"/>
    <lineage>
        <taxon>Bacteria</taxon>
        <taxon>Pseudomonadati</taxon>
        <taxon>Bacteroidota</taxon>
        <taxon>Bacteroidia</taxon>
        <taxon>Marinilabiliales</taxon>
        <taxon>Prolixibacteraceae</taxon>
        <taxon>Maribellus</taxon>
    </lineage>
</organism>
<proteinExistence type="predicted"/>
<accession>A0A399SVN2</accession>
<keyword evidence="2" id="KW-1185">Reference proteome</keyword>
<comment type="caution">
    <text evidence="1">The sequence shown here is derived from an EMBL/GenBank/DDBJ whole genome shotgun (WGS) entry which is preliminary data.</text>
</comment>
<dbReference type="AlphaFoldDB" id="A0A399SVN2"/>
<keyword evidence="1" id="KW-0449">Lipoprotein</keyword>
<dbReference type="SUPFAM" id="SSF48452">
    <property type="entry name" value="TPR-like"/>
    <property type="match status" value="1"/>
</dbReference>
<dbReference type="OrthoDB" id="1387301at2"/>
<dbReference type="InterPro" id="IPR011990">
    <property type="entry name" value="TPR-like_helical_dom_sf"/>
</dbReference>
<dbReference type="Gene3D" id="1.25.40.390">
    <property type="match status" value="2"/>
</dbReference>
<dbReference type="RefSeq" id="WP_119439959.1">
    <property type="nucleotide sequence ID" value="NZ_QWGR01000018.1"/>
</dbReference>
<dbReference type="EMBL" id="QWGR01000018">
    <property type="protein sequence ID" value="RIJ45997.1"/>
    <property type="molecule type" value="Genomic_DNA"/>
</dbReference>
<name>A0A399SVN2_9BACT</name>
<dbReference type="Pfam" id="PF12771">
    <property type="entry name" value="SusD-like_2"/>
    <property type="match status" value="1"/>
</dbReference>
<evidence type="ECO:0000313" key="1">
    <source>
        <dbReference type="EMBL" id="RIJ45997.1"/>
    </source>
</evidence>
<reference evidence="1 2" key="1">
    <citation type="submission" date="2018-08" db="EMBL/GenBank/DDBJ databases">
        <title>Pallidiluteibacterium maritimus gen. nov., sp. nov., isolated from coastal sediment.</title>
        <authorList>
            <person name="Zhou L.Y."/>
        </authorList>
    </citation>
    <scope>NUCLEOTIDE SEQUENCE [LARGE SCALE GENOMIC DNA]</scope>
    <source>
        <strain evidence="1 2">XSD2</strain>
    </source>
</reference>
<protein>
    <submittedName>
        <fullName evidence="1">SusD/RagB family nutrient-binding outer membrane lipoprotein</fullName>
    </submittedName>
</protein>
<evidence type="ECO:0000313" key="2">
    <source>
        <dbReference type="Proteomes" id="UP000265926"/>
    </source>
</evidence>
<gene>
    <name evidence="1" type="ORF">D1614_20990</name>
</gene>
<dbReference type="PROSITE" id="PS51257">
    <property type="entry name" value="PROKAR_LIPOPROTEIN"/>
    <property type="match status" value="1"/>
</dbReference>
<dbReference type="Proteomes" id="UP000265926">
    <property type="component" value="Unassembled WGS sequence"/>
</dbReference>